<dbReference type="RefSeq" id="WP_184309874.1">
    <property type="nucleotide sequence ID" value="NZ_JACHEN010000008.1"/>
</dbReference>
<keyword evidence="3" id="KW-1185">Reference proteome</keyword>
<dbReference type="Proteomes" id="UP000579281">
    <property type="component" value="Unassembled WGS sequence"/>
</dbReference>
<feature type="transmembrane region" description="Helical" evidence="1">
    <location>
        <begin position="63"/>
        <end position="84"/>
    </location>
</feature>
<proteinExistence type="predicted"/>
<sequence>MKYFKMLYISFLWSVLFSVICFQSEWLEMRVNIGLLGFVMMVVFMLAGVLLDNKKGTMNDLLNMKFVFVNLVLSFGCMLLLLGLERIYVLPAAIIREGLHIRGVSFAAINSLILSFLVLGAGAMVFSENIQRKSTRDSRILFK</sequence>
<evidence type="ECO:0000256" key="1">
    <source>
        <dbReference type="SAM" id="Phobius"/>
    </source>
</evidence>
<evidence type="ECO:0000313" key="3">
    <source>
        <dbReference type="Proteomes" id="UP000579281"/>
    </source>
</evidence>
<keyword evidence="1" id="KW-0812">Transmembrane</keyword>
<protein>
    <submittedName>
        <fullName evidence="2">Uncharacterized membrane protein (DUF485 family)</fullName>
    </submittedName>
</protein>
<name>A0A841KQ12_9FIRM</name>
<feature type="transmembrane region" description="Helical" evidence="1">
    <location>
        <begin position="104"/>
        <end position="126"/>
    </location>
</feature>
<keyword evidence="1" id="KW-0472">Membrane</keyword>
<gene>
    <name evidence="2" type="ORF">HNQ80_001602</name>
</gene>
<evidence type="ECO:0000313" key="2">
    <source>
        <dbReference type="EMBL" id="MBB6215513.1"/>
    </source>
</evidence>
<reference evidence="2 3" key="1">
    <citation type="submission" date="2020-08" db="EMBL/GenBank/DDBJ databases">
        <title>Genomic Encyclopedia of Type Strains, Phase IV (KMG-IV): sequencing the most valuable type-strain genomes for metagenomic binning, comparative biology and taxonomic classification.</title>
        <authorList>
            <person name="Goeker M."/>
        </authorList>
    </citation>
    <scope>NUCLEOTIDE SEQUENCE [LARGE SCALE GENOMIC DNA]</scope>
    <source>
        <strain evidence="2 3">DSM 103526</strain>
    </source>
</reference>
<dbReference type="EMBL" id="JACHEN010000008">
    <property type="protein sequence ID" value="MBB6215513.1"/>
    <property type="molecule type" value="Genomic_DNA"/>
</dbReference>
<accession>A0A841KQ12</accession>
<feature type="transmembrane region" description="Helical" evidence="1">
    <location>
        <begin position="31"/>
        <end position="51"/>
    </location>
</feature>
<dbReference type="AlphaFoldDB" id="A0A841KQ12"/>
<comment type="caution">
    <text evidence="2">The sequence shown here is derived from an EMBL/GenBank/DDBJ whole genome shotgun (WGS) entry which is preliminary data.</text>
</comment>
<keyword evidence="1" id="KW-1133">Transmembrane helix</keyword>
<organism evidence="2 3">
    <name type="scientific">Anaerosolibacter carboniphilus</name>
    <dbReference type="NCBI Taxonomy" id="1417629"/>
    <lineage>
        <taxon>Bacteria</taxon>
        <taxon>Bacillati</taxon>
        <taxon>Bacillota</taxon>
        <taxon>Clostridia</taxon>
        <taxon>Peptostreptococcales</taxon>
        <taxon>Thermotaleaceae</taxon>
        <taxon>Anaerosolibacter</taxon>
    </lineage>
</organism>